<keyword evidence="4 7" id="KW-0812">Transmembrane</keyword>
<feature type="transmembrane region" description="Helical" evidence="8">
    <location>
        <begin position="262"/>
        <end position="282"/>
    </location>
</feature>
<feature type="transmembrane region" description="Helical" evidence="8">
    <location>
        <begin position="511"/>
        <end position="528"/>
    </location>
</feature>
<evidence type="ECO:0000313" key="10">
    <source>
        <dbReference type="EMBL" id="MBM7562212.1"/>
    </source>
</evidence>
<evidence type="ECO:0000256" key="6">
    <source>
        <dbReference type="ARBA" id="ARBA00023136"/>
    </source>
</evidence>
<dbReference type="RefSeq" id="WP_204664407.1">
    <property type="nucleotide sequence ID" value="NZ_JAFBDT010000014.1"/>
</dbReference>
<dbReference type="EMBL" id="JAFBDT010000014">
    <property type="protein sequence ID" value="MBM7562212.1"/>
    <property type="molecule type" value="Genomic_DNA"/>
</dbReference>
<feature type="transmembrane region" description="Helical" evidence="8">
    <location>
        <begin position="229"/>
        <end position="250"/>
    </location>
</feature>
<feature type="transmembrane region" description="Helical" evidence="8">
    <location>
        <begin position="474"/>
        <end position="491"/>
    </location>
</feature>
<keyword evidence="6 8" id="KW-0472">Membrane</keyword>
<feature type="transmembrane region" description="Helical" evidence="8">
    <location>
        <begin position="29"/>
        <end position="50"/>
    </location>
</feature>
<dbReference type="InterPro" id="IPR001750">
    <property type="entry name" value="ND/Mrp_TM"/>
</dbReference>
<comment type="similarity">
    <text evidence="2">Belongs to the CPA3 antiporters (TC 2.A.63) subunit D family.</text>
</comment>
<dbReference type="PANTHER" id="PTHR42703">
    <property type="entry name" value="NADH DEHYDROGENASE"/>
    <property type="match status" value="1"/>
</dbReference>
<evidence type="ECO:0000256" key="4">
    <source>
        <dbReference type="ARBA" id="ARBA00022692"/>
    </source>
</evidence>
<keyword evidence="5 8" id="KW-1133">Transmembrane helix</keyword>
<feature type="transmembrane region" description="Helical" evidence="8">
    <location>
        <begin position="397"/>
        <end position="418"/>
    </location>
</feature>
<sequence>MTPHLIGFILLPIVASLTLYIFKNTKFRVISVAIELFLFLVSVSFIQTGSHFDLLVNVPLPYGMALKLDSLSGAMLLLNNFLFLAMTVYSIKRPYANQLFMFIFLSLQGLINALFLSTDFFNVYILIEVATIAVSILIMYKKDSQSMYDGMIYLLVNMVAMAFFLFGIGFLYKQYGVLDFVTIGALIEKSNTPETLYLPYALLITGVSLKAALMPLFSWLPKAHGTASAPAVVSAILSGIFVKVGVYMLIRLQILFNPAIDIQSFFLFLGFLTAIAGFVFAISHTDIKLILAYHTVSQIGLILIGISGSSELNFLGGTYHILSHGVFKSLFFLSSGLLVQHYKTRKIKHMTGLWQSSKWLSLVLMSAILSITGAPFFSGGYAKYFISYGYQGLAYDALFLVINLGTMVSFIKFIHVIFSKNENPEPVVIDPFQRTVITIMGLTCFILGTFGPFLSNAIFGISGQMTLTDQIGKLPTYLLTYALAYGIYALISKQKVVLRKIRSLELSFNSINLAVVSFFFATLAYLTYLH</sequence>
<organism evidence="10 11">
    <name type="scientific">Fusibacter tunisiensis</name>
    <dbReference type="NCBI Taxonomy" id="1008308"/>
    <lineage>
        <taxon>Bacteria</taxon>
        <taxon>Bacillati</taxon>
        <taxon>Bacillota</taxon>
        <taxon>Clostridia</taxon>
        <taxon>Eubacteriales</taxon>
        <taxon>Eubacteriales Family XII. Incertae Sedis</taxon>
        <taxon>Fusibacter</taxon>
    </lineage>
</organism>
<feature type="transmembrane region" description="Helical" evidence="8">
    <location>
        <begin position="439"/>
        <end position="462"/>
    </location>
</feature>
<dbReference type="PANTHER" id="PTHR42703:SF1">
    <property type="entry name" value="NA(+)_H(+) ANTIPORTER SUBUNIT D1"/>
    <property type="match status" value="1"/>
</dbReference>
<feature type="transmembrane region" description="Helical" evidence="8">
    <location>
        <begin position="289"/>
        <end position="309"/>
    </location>
</feature>
<reference evidence="10 11" key="1">
    <citation type="submission" date="2021-01" db="EMBL/GenBank/DDBJ databases">
        <title>Genomic Encyclopedia of Type Strains, Phase IV (KMG-IV): sequencing the most valuable type-strain genomes for metagenomic binning, comparative biology and taxonomic classification.</title>
        <authorList>
            <person name="Goeker M."/>
        </authorList>
    </citation>
    <scope>NUCLEOTIDE SEQUENCE [LARGE SCALE GENOMIC DNA]</scope>
    <source>
        <strain evidence="10 11">DSM 24436</strain>
    </source>
</reference>
<feature type="transmembrane region" description="Helical" evidence="8">
    <location>
        <begin position="121"/>
        <end position="140"/>
    </location>
</feature>
<dbReference type="Proteomes" id="UP000767854">
    <property type="component" value="Unassembled WGS sequence"/>
</dbReference>
<name>A0ABS2MS79_9FIRM</name>
<evidence type="ECO:0000256" key="2">
    <source>
        <dbReference type="ARBA" id="ARBA00005346"/>
    </source>
</evidence>
<evidence type="ECO:0000256" key="1">
    <source>
        <dbReference type="ARBA" id="ARBA00004651"/>
    </source>
</evidence>
<feature type="transmembrane region" description="Helical" evidence="8">
    <location>
        <begin position="152"/>
        <end position="172"/>
    </location>
</feature>
<feature type="transmembrane region" description="Helical" evidence="8">
    <location>
        <begin position="6"/>
        <end position="22"/>
    </location>
</feature>
<evidence type="ECO:0000256" key="3">
    <source>
        <dbReference type="ARBA" id="ARBA00022475"/>
    </source>
</evidence>
<dbReference type="PRINTS" id="PR01437">
    <property type="entry name" value="NUOXDRDTASE4"/>
</dbReference>
<protein>
    <submittedName>
        <fullName evidence="10">Multicomponent Na+:H+ antiporter subunit D</fullName>
    </submittedName>
</protein>
<evidence type="ECO:0000256" key="7">
    <source>
        <dbReference type="RuleBase" id="RU000320"/>
    </source>
</evidence>
<feature type="transmembrane region" description="Helical" evidence="8">
    <location>
        <begin position="70"/>
        <end position="91"/>
    </location>
</feature>
<feature type="transmembrane region" description="Helical" evidence="8">
    <location>
        <begin position="359"/>
        <end position="377"/>
    </location>
</feature>
<evidence type="ECO:0000313" key="11">
    <source>
        <dbReference type="Proteomes" id="UP000767854"/>
    </source>
</evidence>
<evidence type="ECO:0000256" key="5">
    <source>
        <dbReference type="ARBA" id="ARBA00022989"/>
    </source>
</evidence>
<proteinExistence type="inferred from homology"/>
<keyword evidence="11" id="KW-1185">Reference proteome</keyword>
<comment type="subcellular location">
    <subcellularLocation>
        <location evidence="1">Cell membrane</location>
        <topology evidence="1">Multi-pass membrane protein</topology>
    </subcellularLocation>
    <subcellularLocation>
        <location evidence="7">Membrane</location>
        <topology evidence="7">Multi-pass membrane protein</topology>
    </subcellularLocation>
</comment>
<accession>A0ABS2MS79</accession>
<evidence type="ECO:0000259" key="9">
    <source>
        <dbReference type="Pfam" id="PF00361"/>
    </source>
</evidence>
<dbReference type="Pfam" id="PF00361">
    <property type="entry name" value="Proton_antipo_M"/>
    <property type="match status" value="1"/>
</dbReference>
<dbReference type="InterPro" id="IPR003918">
    <property type="entry name" value="NADH_UbQ_OxRdtase"/>
</dbReference>
<feature type="transmembrane region" description="Helical" evidence="8">
    <location>
        <begin position="98"/>
        <end position="115"/>
    </location>
</feature>
<gene>
    <name evidence="10" type="ORF">JOC49_001755</name>
</gene>
<comment type="caution">
    <text evidence="10">The sequence shown here is derived from an EMBL/GenBank/DDBJ whole genome shotgun (WGS) entry which is preliminary data.</text>
</comment>
<dbReference type="InterPro" id="IPR050586">
    <property type="entry name" value="CPA3_Na-H_Antiporter_D"/>
</dbReference>
<feature type="transmembrane region" description="Helical" evidence="8">
    <location>
        <begin position="321"/>
        <end position="339"/>
    </location>
</feature>
<feature type="domain" description="NADH:quinone oxidoreductase/Mrp antiporter transmembrane" evidence="9">
    <location>
        <begin position="117"/>
        <end position="389"/>
    </location>
</feature>
<feature type="transmembrane region" description="Helical" evidence="8">
    <location>
        <begin position="197"/>
        <end position="217"/>
    </location>
</feature>
<evidence type="ECO:0000256" key="8">
    <source>
        <dbReference type="SAM" id="Phobius"/>
    </source>
</evidence>
<keyword evidence="3" id="KW-1003">Cell membrane</keyword>